<evidence type="ECO:0000313" key="1">
    <source>
        <dbReference type="EMBL" id="KRX47015.1"/>
    </source>
</evidence>
<name>A0A0V0U820_9BILA</name>
<comment type="caution">
    <text evidence="1">The sequence shown here is derived from an EMBL/GenBank/DDBJ whole genome shotgun (WGS) entry which is preliminary data.</text>
</comment>
<dbReference type="EMBL" id="JYDJ01000049">
    <property type="protein sequence ID" value="KRX47015.1"/>
    <property type="molecule type" value="Genomic_DNA"/>
</dbReference>
<accession>A0A0V0U820</accession>
<protein>
    <submittedName>
        <fullName evidence="1">Uncharacterized protein</fullName>
    </submittedName>
</protein>
<proteinExistence type="predicted"/>
<evidence type="ECO:0000313" key="2">
    <source>
        <dbReference type="Proteomes" id="UP000055048"/>
    </source>
</evidence>
<organism evidence="1 2">
    <name type="scientific">Trichinella murrelli</name>
    <dbReference type="NCBI Taxonomy" id="144512"/>
    <lineage>
        <taxon>Eukaryota</taxon>
        <taxon>Metazoa</taxon>
        <taxon>Ecdysozoa</taxon>
        <taxon>Nematoda</taxon>
        <taxon>Enoplea</taxon>
        <taxon>Dorylaimia</taxon>
        <taxon>Trichinellida</taxon>
        <taxon>Trichinellidae</taxon>
        <taxon>Trichinella</taxon>
    </lineage>
</organism>
<reference evidence="1 2" key="1">
    <citation type="submission" date="2015-01" db="EMBL/GenBank/DDBJ databases">
        <title>Evolution of Trichinella species and genotypes.</title>
        <authorList>
            <person name="Korhonen P.K."/>
            <person name="Edoardo P."/>
            <person name="Giuseppe L.R."/>
            <person name="Gasser R.B."/>
        </authorList>
    </citation>
    <scope>NUCLEOTIDE SEQUENCE [LARGE SCALE GENOMIC DNA]</scope>
    <source>
        <strain evidence="1">ISS417</strain>
    </source>
</reference>
<sequence length="112" mass="12906">MQNSLIVMYKAVVFFYVEKKRRKCKLFHCSRLCESAERLLAATHNGSGSLYWSFDLAACACGRVFFIDRPHQPPACGHRTAAQHCYRHPHSVVGKDPDDLLLGYLENFVRRF</sequence>
<dbReference type="AlphaFoldDB" id="A0A0V0U820"/>
<keyword evidence="2" id="KW-1185">Reference proteome</keyword>
<dbReference type="Proteomes" id="UP000055048">
    <property type="component" value="Unassembled WGS sequence"/>
</dbReference>
<gene>
    <name evidence="1" type="ORF">T05_1278</name>
</gene>